<dbReference type="GeneID" id="36332648"/>
<evidence type="ECO:0000313" key="6">
    <source>
        <dbReference type="Proteomes" id="UP000194127"/>
    </source>
</evidence>
<feature type="DNA-binding region" description="HMG box" evidence="3">
    <location>
        <begin position="3"/>
        <end position="76"/>
    </location>
</feature>
<keyword evidence="2" id="KW-0804">Transcription</keyword>
<dbReference type="EMBL" id="KZ110699">
    <property type="protein sequence ID" value="OSX55975.1"/>
    <property type="molecule type" value="Genomic_DNA"/>
</dbReference>
<evidence type="ECO:0000259" key="4">
    <source>
        <dbReference type="PROSITE" id="PS50118"/>
    </source>
</evidence>
<keyword evidence="1 3" id="KW-0238">DNA-binding</keyword>
<dbReference type="Pfam" id="PF00505">
    <property type="entry name" value="HMG_box"/>
    <property type="match status" value="1"/>
</dbReference>
<feature type="domain" description="HMG box" evidence="4">
    <location>
        <begin position="3"/>
        <end position="76"/>
    </location>
</feature>
<dbReference type="GO" id="GO:0001228">
    <property type="term" value="F:DNA-binding transcription activator activity, RNA polymerase II-specific"/>
    <property type="evidence" value="ECO:0007669"/>
    <property type="project" value="TreeGrafter"/>
</dbReference>
<dbReference type="OrthoDB" id="6247875at2759"/>
<dbReference type="AlphaFoldDB" id="A0A1X6MI04"/>
<keyword evidence="6" id="KW-1185">Reference proteome</keyword>
<dbReference type="PANTHER" id="PTHR10270">
    <property type="entry name" value="SOX TRANSCRIPTION FACTOR"/>
    <property type="match status" value="1"/>
</dbReference>
<keyword evidence="3" id="KW-0539">Nucleus</keyword>
<proteinExistence type="predicted"/>
<protein>
    <recommendedName>
        <fullName evidence="4">HMG box domain-containing protein</fullName>
    </recommendedName>
</protein>
<dbReference type="SMART" id="SM00398">
    <property type="entry name" value="HMG"/>
    <property type="match status" value="1"/>
</dbReference>
<dbReference type="RefSeq" id="XP_024332769.1">
    <property type="nucleotide sequence ID" value="XM_024487699.1"/>
</dbReference>
<organism evidence="5 6">
    <name type="scientific">Postia placenta MAD-698-R-SB12</name>
    <dbReference type="NCBI Taxonomy" id="670580"/>
    <lineage>
        <taxon>Eukaryota</taxon>
        <taxon>Fungi</taxon>
        <taxon>Dikarya</taxon>
        <taxon>Basidiomycota</taxon>
        <taxon>Agaricomycotina</taxon>
        <taxon>Agaricomycetes</taxon>
        <taxon>Polyporales</taxon>
        <taxon>Adustoporiaceae</taxon>
        <taxon>Rhodonia</taxon>
    </lineage>
</organism>
<dbReference type="InterPro" id="IPR009071">
    <property type="entry name" value="HMG_box_dom"/>
</dbReference>
<dbReference type="GO" id="GO:0030154">
    <property type="term" value="P:cell differentiation"/>
    <property type="evidence" value="ECO:0007669"/>
    <property type="project" value="TreeGrafter"/>
</dbReference>
<gene>
    <name evidence="5" type="ORF">POSPLADRAFT_1161779</name>
</gene>
<dbReference type="InterPro" id="IPR050140">
    <property type="entry name" value="SRY-related_HMG-box_TF-like"/>
</dbReference>
<dbReference type="CDD" id="cd01389">
    <property type="entry name" value="HMG-box_ROX1-like"/>
    <property type="match status" value="1"/>
</dbReference>
<dbReference type="GO" id="GO:0000978">
    <property type="term" value="F:RNA polymerase II cis-regulatory region sequence-specific DNA binding"/>
    <property type="evidence" value="ECO:0007669"/>
    <property type="project" value="TreeGrafter"/>
</dbReference>
<name>A0A1X6MI04_9APHY</name>
<dbReference type="Proteomes" id="UP000194127">
    <property type="component" value="Unassembled WGS sequence"/>
</dbReference>
<dbReference type="InterPro" id="IPR036910">
    <property type="entry name" value="HMG_box_dom_sf"/>
</dbReference>
<dbReference type="SUPFAM" id="SSF47095">
    <property type="entry name" value="HMG-box"/>
    <property type="match status" value="1"/>
</dbReference>
<sequence length="79" mass="9147">MNPPRPPNAWILYRSDKLKQMMQSQLQHGHPKKPQSSVSKEVAAMWKAEDPGVRGEYERLADVKKAEHAEQYPGYKFQP</sequence>
<accession>A0A1X6MI04</accession>
<feature type="non-terminal residue" evidence="5">
    <location>
        <position position="79"/>
    </location>
</feature>
<evidence type="ECO:0000313" key="5">
    <source>
        <dbReference type="EMBL" id="OSX55975.1"/>
    </source>
</evidence>
<dbReference type="Gene3D" id="1.10.30.10">
    <property type="entry name" value="High mobility group box domain"/>
    <property type="match status" value="1"/>
</dbReference>
<dbReference type="PROSITE" id="PS50118">
    <property type="entry name" value="HMG_BOX_2"/>
    <property type="match status" value="1"/>
</dbReference>
<evidence type="ECO:0000256" key="1">
    <source>
        <dbReference type="ARBA" id="ARBA00023125"/>
    </source>
</evidence>
<evidence type="ECO:0000256" key="2">
    <source>
        <dbReference type="ARBA" id="ARBA00023163"/>
    </source>
</evidence>
<dbReference type="PANTHER" id="PTHR10270:SF161">
    <property type="entry name" value="SEX-DETERMINING REGION Y PROTEIN"/>
    <property type="match status" value="1"/>
</dbReference>
<dbReference type="GO" id="GO:0005634">
    <property type="term" value="C:nucleus"/>
    <property type="evidence" value="ECO:0007669"/>
    <property type="project" value="UniProtKB-UniRule"/>
</dbReference>
<reference evidence="5 6" key="1">
    <citation type="submission" date="2017-04" db="EMBL/GenBank/DDBJ databases">
        <title>Genome Sequence of the Model Brown-Rot Fungus Postia placenta SB12.</title>
        <authorList>
            <consortium name="DOE Joint Genome Institute"/>
            <person name="Gaskell J."/>
            <person name="Kersten P."/>
            <person name="Larrondo L.F."/>
            <person name="Canessa P."/>
            <person name="Martinez D."/>
            <person name="Hibbett D."/>
            <person name="Schmoll M."/>
            <person name="Kubicek C.P."/>
            <person name="Martinez A.T."/>
            <person name="Yadav J."/>
            <person name="Master E."/>
            <person name="Magnuson J.K."/>
            <person name="James T."/>
            <person name="Yaver D."/>
            <person name="Berka R."/>
            <person name="Labutti K."/>
            <person name="Lipzen A."/>
            <person name="Aerts A."/>
            <person name="Barry K."/>
            <person name="Henrissat B."/>
            <person name="Blanchette R."/>
            <person name="Grigoriev I."/>
            <person name="Cullen D."/>
        </authorList>
    </citation>
    <scope>NUCLEOTIDE SEQUENCE [LARGE SCALE GENOMIC DNA]</scope>
    <source>
        <strain evidence="5 6">MAD-698-R-SB12</strain>
    </source>
</reference>
<evidence type="ECO:0000256" key="3">
    <source>
        <dbReference type="PROSITE-ProRule" id="PRU00267"/>
    </source>
</evidence>
<dbReference type="STRING" id="670580.A0A1X6MI04"/>